<evidence type="ECO:0000313" key="3">
    <source>
        <dbReference type="Proteomes" id="UP000809431"/>
    </source>
</evidence>
<gene>
    <name evidence="2" type="ORF">JMJ54_13260</name>
</gene>
<accession>A0ABS2BMF4</accession>
<dbReference type="Proteomes" id="UP000809431">
    <property type="component" value="Unassembled WGS sequence"/>
</dbReference>
<comment type="caution">
    <text evidence="2">The sequence shown here is derived from an EMBL/GenBank/DDBJ whole genome shotgun (WGS) entry which is preliminary data.</text>
</comment>
<proteinExistence type="predicted"/>
<dbReference type="RefSeq" id="WP_203539029.1">
    <property type="nucleotide sequence ID" value="NZ_JAESND010000006.1"/>
</dbReference>
<dbReference type="EMBL" id="JAESND010000006">
    <property type="protein sequence ID" value="MBM3116802.1"/>
    <property type="molecule type" value="Genomic_DNA"/>
</dbReference>
<sequence>MLRIHPTRHPHADLDAGPGHHRIAESEQPDRWRIGHDRIRCAFNKRNDKRPGDSPHGAMADCLVGELAHRNRPMTLVGLPTGFRHCQCQLTGPIRIQLFIQPFTHPDQGVRS</sequence>
<feature type="region of interest" description="Disordered" evidence="1">
    <location>
        <begin position="1"/>
        <end position="27"/>
    </location>
</feature>
<name>A0ABS2BMF4_9NEIS</name>
<organism evidence="2 3">
    <name type="scientific">Jeongeupia naejangsanensis</name>
    <dbReference type="NCBI Taxonomy" id="613195"/>
    <lineage>
        <taxon>Bacteria</taxon>
        <taxon>Pseudomonadati</taxon>
        <taxon>Pseudomonadota</taxon>
        <taxon>Betaproteobacteria</taxon>
        <taxon>Neisseriales</taxon>
        <taxon>Chitinibacteraceae</taxon>
        <taxon>Jeongeupia</taxon>
    </lineage>
</organism>
<evidence type="ECO:0000256" key="1">
    <source>
        <dbReference type="SAM" id="MobiDB-lite"/>
    </source>
</evidence>
<evidence type="ECO:0000313" key="2">
    <source>
        <dbReference type="EMBL" id="MBM3116802.1"/>
    </source>
</evidence>
<reference evidence="2 3" key="1">
    <citation type="submission" date="2021-01" db="EMBL/GenBank/DDBJ databases">
        <title>Draft Genome Sequence and Polyhydroxyalkanoate Biosynthetic Potential of Jeongeupia naejangsanensis Type Strain DSM 24253.</title>
        <authorList>
            <person name="Turrini P."/>
            <person name="Artuso I."/>
            <person name="Lugli G.A."/>
            <person name="Frangipani E."/>
            <person name="Ventura M."/>
            <person name="Visca P."/>
        </authorList>
    </citation>
    <scope>NUCLEOTIDE SEQUENCE [LARGE SCALE GENOMIC DNA]</scope>
    <source>
        <strain evidence="2 3">DSM 24253</strain>
    </source>
</reference>
<protein>
    <submittedName>
        <fullName evidence="2">Uncharacterized protein</fullName>
    </submittedName>
</protein>
<keyword evidence="3" id="KW-1185">Reference proteome</keyword>